<dbReference type="AlphaFoldDB" id="A0A255XIM2"/>
<comment type="caution">
    <text evidence="2">The sequence shown here is derived from an EMBL/GenBank/DDBJ whole genome shotgun (WGS) entry which is preliminary data.</text>
</comment>
<evidence type="ECO:0000313" key="2">
    <source>
        <dbReference type="EMBL" id="OYQ16807.1"/>
    </source>
</evidence>
<reference evidence="2 3" key="1">
    <citation type="submission" date="2017-07" db="EMBL/GenBank/DDBJ databases">
        <title>Elstera cyanobacteriorum sp. nov., a novel bacterium isolated from cyanobacterial aggregates in a eutrophic lake.</title>
        <authorList>
            <person name="Cai H."/>
        </authorList>
    </citation>
    <scope>NUCLEOTIDE SEQUENCE [LARGE SCALE GENOMIC DNA]</scope>
    <source>
        <strain evidence="2 3">TH019</strain>
    </source>
</reference>
<organism evidence="2 3">
    <name type="scientific">Elstera cyanobacteriorum</name>
    <dbReference type="NCBI Taxonomy" id="2022747"/>
    <lineage>
        <taxon>Bacteria</taxon>
        <taxon>Pseudomonadati</taxon>
        <taxon>Pseudomonadota</taxon>
        <taxon>Alphaproteobacteria</taxon>
        <taxon>Rhodospirillales</taxon>
        <taxon>Rhodospirillaceae</taxon>
        <taxon>Elstera</taxon>
    </lineage>
</organism>
<dbReference type="EMBL" id="NOXS01000035">
    <property type="protein sequence ID" value="OYQ16807.1"/>
    <property type="molecule type" value="Genomic_DNA"/>
</dbReference>
<proteinExistence type="predicted"/>
<evidence type="ECO:0000256" key="1">
    <source>
        <dbReference type="SAM" id="MobiDB-lite"/>
    </source>
</evidence>
<gene>
    <name evidence="2" type="ORF">CHR90_17675</name>
</gene>
<evidence type="ECO:0000313" key="3">
    <source>
        <dbReference type="Proteomes" id="UP000216361"/>
    </source>
</evidence>
<sequence>MQGPTFLAGPAPLVWVPDRGPSLPHARTKIDEEEELSRRQAEAAKWEAQRQETDKKNSKCDCRIKPFKALKRAFGL</sequence>
<protein>
    <submittedName>
        <fullName evidence="2">Uncharacterized protein</fullName>
    </submittedName>
</protein>
<name>A0A255XIM2_9PROT</name>
<feature type="region of interest" description="Disordered" evidence="1">
    <location>
        <begin position="18"/>
        <end position="57"/>
    </location>
</feature>
<dbReference type="Proteomes" id="UP000216361">
    <property type="component" value="Unassembled WGS sequence"/>
</dbReference>
<feature type="compositionally biased region" description="Basic and acidic residues" evidence="1">
    <location>
        <begin position="36"/>
        <end position="57"/>
    </location>
</feature>
<accession>A0A255XIM2</accession>
<keyword evidence="3" id="KW-1185">Reference proteome</keyword>